<keyword evidence="3" id="KW-0031">Aminopeptidase</keyword>
<dbReference type="PANTHER" id="PTHR43358">
    <property type="entry name" value="ALPHA/BETA-HYDROLASE"/>
    <property type="match status" value="1"/>
</dbReference>
<evidence type="ECO:0000256" key="1">
    <source>
        <dbReference type="SAM" id="Phobius"/>
    </source>
</evidence>
<dbReference type="Gene3D" id="3.40.50.1820">
    <property type="entry name" value="alpha/beta hydrolase"/>
    <property type="match status" value="1"/>
</dbReference>
<feature type="domain" description="Peptidase S9 prolyl oligopeptidase catalytic" evidence="2">
    <location>
        <begin position="114"/>
        <end position="314"/>
    </location>
</feature>
<keyword evidence="3" id="KW-0645">Protease</keyword>
<name>S5DXC1_9ACTN</name>
<keyword evidence="1" id="KW-0472">Membrane</keyword>
<dbReference type="InterPro" id="IPR052920">
    <property type="entry name" value="DNA-binding_regulatory"/>
</dbReference>
<dbReference type="GO" id="GO:0006508">
    <property type="term" value="P:proteolysis"/>
    <property type="evidence" value="ECO:0007669"/>
    <property type="project" value="InterPro"/>
</dbReference>
<evidence type="ECO:0000259" key="2">
    <source>
        <dbReference type="Pfam" id="PF00326"/>
    </source>
</evidence>
<protein>
    <submittedName>
        <fullName evidence="3">Dipeptidyl aminopeptidases/acylaminoacyl-peptidases</fullName>
    </submittedName>
</protein>
<dbReference type="InterPro" id="IPR029058">
    <property type="entry name" value="AB_hydrolase_fold"/>
</dbReference>
<sequence>MKKLISFLTIFIVVIYFVVGWYAYGQAATVPCEVWFEEANNTPASFTLGDKASWDPSEFFIEGYEDVTIFADDGEVELKSWWVENNLLNPTIILLHGLTSSKHSPDILLPMGMMNKSGFNLLAIDIRDHGESTCEDGFYAAGQNETDDVIAAINWLKEKGVKSSNIGIYGNSLGALIALMTPAKTNEFGSIAVIDPPVNFKTLVREEMTYQGLPTFLWEPIYHYALIFKGINMLNDIPEEALIKSNKQPLLIFTGMKSDRVLPHHSDDLVNIAKQNNIEYDIYKYDDMGHTQILYFYTEEYSELITEFYERTLND</sequence>
<dbReference type="Pfam" id="PF00326">
    <property type="entry name" value="Peptidase_S9"/>
    <property type="match status" value="1"/>
</dbReference>
<evidence type="ECO:0000313" key="3">
    <source>
        <dbReference type="EMBL" id="AGQ19632.1"/>
    </source>
</evidence>
<dbReference type="InterPro" id="IPR001375">
    <property type="entry name" value="Peptidase_S9_cat"/>
</dbReference>
<feature type="transmembrane region" description="Helical" evidence="1">
    <location>
        <begin position="7"/>
        <end position="24"/>
    </location>
</feature>
<reference evidence="3" key="1">
    <citation type="journal article" date="2013" name="Sci. Rep.">
        <title>Metagenomics uncovers a new group of low GC and ultra-small marine Actinobacteria.</title>
        <authorList>
            <person name="Ghai R."/>
            <person name="Mizuno C.M."/>
            <person name="Picazo A."/>
            <person name="Camacho A."/>
            <person name="Rodriguez-Valera F."/>
        </authorList>
    </citation>
    <scope>NUCLEOTIDE SEQUENCE</scope>
</reference>
<organism evidence="3">
    <name type="scientific">Candidatus Actinomarina minuta</name>
    <dbReference type="NCBI Taxonomy" id="1389454"/>
    <lineage>
        <taxon>Bacteria</taxon>
        <taxon>Bacillati</taxon>
        <taxon>Actinomycetota</taxon>
        <taxon>Actinomycetes</taxon>
        <taxon>Candidatus Actinomarinidae</taxon>
        <taxon>Candidatus Actinomarinales</taxon>
        <taxon>Candidatus Actinomarineae</taxon>
        <taxon>Candidatus Actinomarinaceae</taxon>
        <taxon>Candidatus Actinomarina</taxon>
    </lineage>
</organism>
<dbReference type="GO" id="GO:0008236">
    <property type="term" value="F:serine-type peptidase activity"/>
    <property type="evidence" value="ECO:0007669"/>
    <property type="project" value="InterPro"/>
</dbReference>
<dbReference type="EMBL" id="KC811138">
    <property type="protein sequence ID" value="AGQ19632.1"/>
    <property type="molecule type" value="Genomic_DNA"/>
</dbReference>
<keyword evidence="1" id="KW-1133">Transmembrane helix</keyword>
<dbReference type="PANTHER" id="PTHR43358:SF4">
    <property type="entry name" value="ALPHA_BETA HYDROLASE FOLD-1 DOMAIN-CONTAINING PROTEIN"/>
    <property type="match status" value="1"/>
</dbReference>
<proteinExistence type="predicted"/>
<accession>S5DXC1</accession>
<dbReference type="GO" id="GO:0004177">
    <property type="term" value="F:aminopeptidase activity"/>
    <property type="evidence" value="ECO:0007669"/>
    <property type="project" value="UniProtKB-KW"/>
</dbReference>
<dbReference type="SUPFAM" id="SSF53474">
    <property type="entry name" value="alpha/beta-Hydrolases"/>
    <property type="match status" value="1"/>
</dbReference>
<dbReference type="AlphaFoldDB" id="S5DXC1"/>
<keyword evidence="3" id="KW-0378">Hydrolase</keyword>
<keyword evidence="1" id="KW-0812">Transmembrane</keyword>